<evidence type="ECO:0000256" key="7">
    <source>
        <dbReference type="ARBA" id="ARBA00024343"/>
    </source>
</evidence>
<organism evidence="10">
    <name type="scientific">Picea sitchensis</name>
    <name type="common">Sitka spruce</name>
    <name type="synonym">Pinus sitchensis</name>
    <dbReference type="NCBI Taxonomy" id="3332"/>
    <lineage>
        <taxon>Eukaryota</taxon>
        <taxon>Viridiplantae</taxon>
        <taxon>Streptophyta</taxon>
        <taxon>Embryophyta</taxon>
        <taxon>Tracheophyta</taxon>
        <taxon>Spermatophyta</taxon>
        <taxon>Pinopsida</taxon>
        <taxon>Pinidae</taxon>
        <taxon>Conifers I</taxon>
        <taxon>Pinales</taxon>
        <taxon>Pinaceae</taxon>
        <taxon>Picea</taxon>
    </lineage>
</organism>
<dbReference type="Gene3D" id="3.30.730.10">
    <property type="entry name" value="AP2/ERF domain"/>
    <property type="match status" value="1"/>
</dbReference>
<dbReference type="Pfam" id="PF00847">
    <property type="entry name" value="AP2"/>
    <property type="match status" value="1"/>
</dbReference>
<evidence type="ECO:0000313" key="10">
    <source>
        <dbReference type="EMBL" id="ABK26476.1"/>
    </source>
</evidence>
<dbReference type="EMBL" id="EF087221">
    <property type="protein sequence ID" value="ABK26476.1"/>
    <property type="molecule type" value="mRNA"/>
</dbReference>
<reference evidence="10" key="1">
    <citation type="journal article" date="2008" name="BMC Genomics">
        <title>A conifer genomics resource of 200,000 spruce (Picea spp.) ESTs and 6,464 high-quality, sequence-finished full-length cDNAs for Sitka spruce (Picea sitchensis).</title>
        <authorList>
            <person name="Ralph S.G."/>
            <person name="Chun H.J."/>
            <person name="Kolosova N."/>
            <person name="Cooper D."/>
            <person name="Oddy C."/>
            <person name="Ritland C.E."/>
            <person name="Kirkpatrick R."/>
            <person name="Moore R."/>
            <person name="Barber S."/>
            <person name="Holt R.A."/>
            <person name="Jones S.J."/>
            <person name="Marra M.A."/>
            <person name="Douglas C.J."/>
            <person name="Ritland K."/>
            <person name="Bohlmann J."/>
        </authorList>
    </citation>
    <scope>NUCLEOTIDE SEQUENCE</scope>
    <source>
        <tissue evidence="10">Green portion of the leader tissue</tissue>
    </source>
</reference>
<dbReference type="CDD" id="cd00018">
    <property type="entry name" value="AP2"/>
    <property type="match status" value="1"/>
</dbReference>
<dbReference type="AlphaFoldDB" id="A9P0R5"/>
<feature type="compositionally biased region" description="Low complexity" evidence="8">
    <location>
        <begin position="123"/>
        <end position="134"/>
    </location>
</feature>
<feature type="compositionally biased region" description="Basic and acidic residues" evidence="8">
    <location>
        <begin position="7"/>
        <end position="22"/>
    </location>
</feature>
<feature type="region of interest" description="Disordered" evidence="8">
    <location>
        <begin position="109"/>
        <end position="145"/>
    </location>
</feature>
<accession>A9P0R5</accession>
<dbReference type="FunFam" id="3.30.730.10:FF:000001">
    <property type="entry name" value="Ethylene-responsive transcription factor 2"/>
    <property type="match status" value="1"/>
</dbReference>
<sequence length="213" mass="24120">MEICPQQEHDQTIGQPHEDRGSRQFKGIRPRKWGIWVSEIRMPRSRQKIWLGSYKTPEQAARAYDAAMYCLRGPNAKFNFPDSVPNIPSASSLSPKQIQHAALKYALGQPPSSLPSLNNNKEQPASPSQSSSVSETNLSTEKQQISDEWQDLAPWSSLFAASDGALLLNLEKMLSMDDVSMLELVRISQEQQQQQEQQQEGYISTDLWNFQDL</sequence>
<dbReference type="InterPro" id="IPR036955">
    <property type="entry name" value="AP2/ERF_dom_sf"/>
</dbReference>
<dbReference type="PRINTS" id="PR00367">
    <property type="entry name" value="ETHRSPELEMNT"/>
</dbReference>
<evidence type="ECO:0000256" key="6">
    <source>
        <dbReference type="ARBA" id="ARBA00023242"/>
    </source>
</evidence>
<evidence type="ECO:0000256" key="1">
    <source>
        <dbReference type="ARBA" id="ARBA00004123"/>
    </source>
</evidence>
<proteinExistence type="evidence at transcript level"/>
<evidence type="ECO:0000256" key="3">
    <source>
        <dbReference type="ARBA" id="ARBA00023125"/>
    </source>
</evidence>
<comment type="subcellular location">
    <subcellularLocation>
        <location evidence="1">Nucleus</location>
    </subcellularLocation>
</comment>
<dbReference type="InterPro" id="IPR001471">
    <property type="entry name" value="AP2/ERF_dom"/>
</dbReference>
<evidence type="ECO:0000256" key="5">
    <source>
        <dbReference type="ARBA" id="ARBA00023163"/>
    </source>
</evidence>
<dbReference type="OMA" id="EWQDLAP"/>
<protein>
    <recommendedName>
        <fullName evidence="9">AP2/ERF domain-containing protein</fullName>
    </recommendedName>
</protein>
<dbReference type="GO" id="GO:0003677">
    <property type="term" value="F:DNA binding"/>
    <property type="evidence" value="ECO:0007669"/>
    <property type="project" value="UniProtKB-KW"/>
</dbReference>
<keyword evidence="5" id="KW-0804">Transcription</keyword>
<dbReference type="PROSITE" id="PS51032">
    <property type="entry name" value="AP2_ERF"/>
    <property type="match status" value="1"/>
</dbReference>
<evidence type="ECO:0000256" key="4">
    <source>
        <dbReference type="ARBA" id="ARBA00023159"/>
    </source>
</evidence>
<feature type="compositionally biased region" description="Polar residues" evidence="8">
    <location>
        <begin position="110"/>
        <end position="122"/>
    </location>
</feature>
<dbReference type="InterPro" id="IPR016177">
    <property type="entry name" value="DNA-bd_dom_sf"/>
</dbReference>
<keyword evidence="4" id="KW-0010">Activator</keyword>
<feature type="region of interest" description="Disordered" evidence="8">
    <location>
        <begin position="1"/>
        <end position="25"/>
    </location>
</feature>
<dbReference type="PANTHER" id="PTHR31985:SF273">
    <property type="entry name" value="ETHYLENE-RESPONSIVE TRANSCRIPTION FACTOR ERF017"/>
    <property type="match status" value="1"/>
</dbReference>
<comment type="similarity">
    <text evidence="7">Belongs to the AP2/ERF transcription factor family. ERF subfamily.</text>
</comment>
<keyword evidence="6" id="KW-0539">Nucleus</keyword>
<dbReference type="SMART" id="SM00380">
    <property type="entry name" value="AP2"/>
    <property type="match status" value="1"/>
</dbReference>
<dbReference type="GO" id="GO:0003700">
    <property type="term" value="F:DNA-binding transcription factor activity"/>
    <property type="evidence" value="ECO:0007669"/>
    <property type="project" value="InterPro"/>
</dbReference>
<dbReference type="SUPFAM" id="SSF54171">
    <property type="entry name" value="DNA-binding domain"/>
    <property type="match status" value="1"/>
</dbReference>
<keyword evidence="3" id="KW-0238">DNA-binding</keyword>
<feature type="compositionally biased region" description="Polar residues" evidence="8">
    <location>
        <begin position="135"/>
        <end position="145"/>
    </location>
</feature>
<dbReference type="InterPro" id="IPR051032">
    <property type="entry name" value="AP2/ERF_TF_ERF_subfamily"/>
</dbReference>
<name>A9P0R5_PICSI</name>
<feature type="domain" description="AP2/ERF" evidence="9">
    <location>
        <begin position="24"/>
        <end position="81"/>
    </location>
</feature>
<keyword evidence="2" id="KW-0805">Transcription regulation</keyword>
<evidence type="ECO:0000256" key="8">
    <source>
        <dbReference type="SAM" id="MobiDB-lite"/>
    </source>
</evidence>
<evidence type="ECO:0000259" key="9">
    <source>
        <dbReference type="PROSITE" id="PS51032"/>
    </source>
</evidence>
<dbReference type="PANTHER" id="PTHR31985">
    <property type="entry name" value="ETHYLENE-RESPONSIVE TRANSCRIPTION FACTOR ERF042-RELATED"/>
    <property type="match status" value="1"/>
</dbReference>
<dbReference type="GO" id="GO:0005634">
    <property type="term" value="C:nucleus"/>
    <property type="evidence" value="ECO:0007669"/>
    <property type="project" value="UniProtKB-SubCell"/>
</dbReference>
<evidence type="ECO:0000256" key="2">
    <source>
        <dbReference type="ARBA" id="ARBA00023015"/>
    </source>
</evidence>